<evidence type="ECO:0008006" key="4">
    <source>
        <dbReference type="Google" id="ProtNLM"/>
    </source>
</evidence>
<proteinExistence type="predicted"/>
<feature type="compositionally biased region" description="Low complexity" evidence="1">
    <location>
        <begin position="12"/>
        <end position="22"/>
    </location>
</feature>
<comment type="caution">
    <text evidence="2">The sequence shown here is derived from an EMBL/GenBank/DDBJ whole genome shotgun (WGS) entry which is preliminary data.</text>
</comment>
<feature type="region of interest" description="Disordered" evidence="1">
    <location>
        <begin position="1"/>
        <end position="22"/>
    </location>
</feature>
<sequence>MAKPWKDVIASPQYQQLPPDQQAAAQEQYFNDVVAPQAGAQAPAAKEAFFSAYPLAATQQQDSGVAGDIAEAFKETGRGFAQAATNLINAVPALADIGAAGVAQAGSLLGVGDGSYYPAPRLELPQELKPTSTEGKVFSEALPFLVNPAVGAGRVATTAASKISQGAARLAGENLAGTLASNSGNTSPEKVATDLAMNVALGGVVKGAGELIGTGYRAAKGTIAPEAQQAIRFAEQNNAPLLTTDVVNPGTFAGRSAQALGEKIPLTGTGGLRRGQQESRKKLIEGYAEKFTPPAPDEIVQSLQRQTSKVKQAAGARMTQVNDGMKSVGKIQPTGAINSIDTEIARLSRLGRAADSQTISKLQTYRDELAGGADFELLRDLRTQFRQDVKGDRMAWPNQSEAAVSRVYSALTNDINNSVSSNLGNQMASRYKQANAVYANEARLVNNTRIKNVLQKGELTPEVVNNLLFSNKPSEVRQLYSSLDTKGKSAARSAVIGKAYEKSGGSPDKFLNEINRLGSQTGIIFKGADRKYLDGLTTYLDQTRRAAKAGAVTPTGQEILQFGVPTAVATDILGTGGVVTGLFATYGGLARGYESKVVRNSMLKLANTPKGSTAFERNLKEVERLVNAVAQGAKSEELK</sequence>
<reference evidence="2 3" key="1">
    <citation type="submission" date="2015-03" db="EMBL/GenBank/DDBJ databases">
        <authorList>
            <consortium name="Pathogen Informatics"/>
            <person name="Murphy D."/>
        </authorList>
    </citation>
    <scope>NUCLEOTIDE SEQUENCE [LARGE SCALE GENOMIC DNA]</scope>
    <source>
        <strain evidence="2 3">IP08791</strain>
    </source>
</reference>
<dbReference type="RefSeq" id="WP_049603872.1">
    <property type="nucleotide sequence ID" value="NZ_CQEH01000009.1"/>
</dbReference>
<evidence type="ECO:0000313" key="3">
    <source>
        <dbReference type="Proteomes" id="UP000038647"/>
    </source>
</evidence>
<accession>A0ABM9SUK8</accession>
<dbReference type="EMBL" id="CQEH01000009">
    <property type="protein sequence ID" value="CNL09850.1"/>
    <property type="molecule type" value="Genomic_DNA"/>
</dbReference>
<dbReference type="Proteomes" id="UP000038647">
    <property type="component" value="Unassembled WGS sequence"/>
</dbReference>
<evidence type="ECO:0000313" key="2">
    <source>
        <dbReference type="EMBL" id="CNL09850.1"/>
    </source>
</evidence>
<name>A0ABM9SUK8_YERAL</name>
<gene>
    <name evidence="2" type="ORF">ERS137966_02218</name>
</gene>
<protein>
    <recommendedName>
        <fullName evidence="4">DNA transfer protein</fullName>
    </recommendedName>
</protein>
<keyword evidence="3" id="KW-1185">Reference proteome</keyword>
<evidence type="ECO:0000256" key="1">
    <source>
        <dbReference type="SAM" id="MobiDB-lite"/>
    </source>
</evidence>
<organism evidence="2 3">
    <name type="scientific">Yersinia aldovae</name>
    <dbReference type="NCBI Taxonomy" id="29483"/>
    <lineage>
        <taxon>Bacteria</taxon>
        <taxon>Pseudomonadati</taxon>
        <taxon>Pseudomonadota</taxon>
        <taxon>Gammaproteobacteria</taxon>
        <taxon>Enterobacterales</taxon>
        <taxon>Yersiniaceae</taxon>
        <taxon>Yersinia</taxon>
    </lineage>
</organism>